<comment type="caution">
    <text evidence="2">The sequence shown here is derived from an EMBL/GenBank/DDBJ whole genome shotgun (WGS) entry which is preliminary data.</text>
</comment>
<feature type="domain" description="Polyphenol oxidase C-terminal" evidence="1">
    <location>
        <begin position="43"/>
        <end position="163"/>
    </location>
</feature>
<organism evidence="2 3">
    <name type="scientific">Dichanthelium oligosanthes</name>
    <dbReference type="NCBI Taxonomy" id="888268"/>
    <lineage>
        <taxon>Eukaryota</taxon>
        <taxon>Viridiplantae</taxon>
        <taxon>Streptophyta</taxon>
        <taxon>Embryophyta</taxon>
        <taxon>Tracheophyta</taxon>
        <taxon>Spermatophyta</taxon>
        <taxon>Magnoliopsida</taxon>
        <taxon>Liliopsida</taxon>
        <taxon>Poales</taxon>
        <taxon>Poaceae</taxon>
        <taxon>PACMAD clade</taxon>
        <taxon>Panicoideae</taxon>
        <taxon>Panicodae</taxon>
        <taxon>Paniceae</taxon>
        <taxon>Dichantheliinae</taxon>
        <taxon>Dichanthelium</taxon>
    </lineage>
</organism>
<evidence type="ECO:0000313" key="2">
    <source>
        <dbReference type="EMBL" id="OEL17900.1"/>
    </source>
</evidence>
<dbReference type="EMBL" id="LWDX02058309">
    <property type="protein sequence ID" value="OEL17900.1"/>
    <property type="molecule type" value="Genomic_DNA"/>
</dbReference>
<dbReference type="GO" id="GO:0004097">
    <property type="term" value="F:catechol oxidase activity"/>
    <property type="evidence" value="ECO:0007669"/>
    <property type="project" value="InterPro"/>
</dbReference>
<reference evidence="2 3" key="1">
    <citation type="submission" date="2016-09" db="EMBL/GenBank/DDBJ databases">
        <title>The draft genome of Dichanthelium oligosanthes: A C3 panicoid grass species.</title>
        <authorList>
            <person name="Studer A.J."/>
            <person name="Schnable J.C."/>
            <person name="Brutnell T.P."/>
        </authorList>
    </citation>
    <scope>NUCLEOTIDE SEQUENCE [LARGE SCALE GENOMIC DNA]</scope>
    <source>
        <strain evidence="3">cv. Kellogg 1175</strain>
        <tissue evidence="2">Leaf</tissue>
    </source>
</reference>
<dbReference type="STRING" id="888268.A0A1E5UYD6"/>
<dbReference type="OrthoDB" id="1915073at2759"/>
<sequence>MLDLGKLRYTYAGVGMSCLSARPPVTPSVSRRRGPPMKSVRFPVVSLDVAVSAAVMRPRPLNTRGQHEVEVLVVEGIEADGADFVRFDVYVNAVEHEKVGPGAREMAGSFVSLKQPDMAAVQASMRVALDELLEDLGAEGDDSVTVTLVPVMGRVGVGGLRIVYMAE</sequence>
<dbReference type="AlphaFoldDB" id="A0A1E5UYD6"/>
<dbReference type="Proteomes" id="UP000095767">
    <property type="component" value="Unassembled WGS sequence"/>
</dbReference>
<proteinExistence type="predicted"/>
<dbReference type="InterPro" id="IPR022740">
    <property type="entry name" value="Polyphenol_oxidase_C"/>
</dbReference>
<dbReference type="PANTHER" id="PTHR36608">
    <property type="entry name" value="POLYPHENOL OXIDASE C, CHLOROPLASTIC-LIKE"/>
    <property type="match status" value="1"/>
</dbReference>
<gene>
    <name evidence="2" type="ORF">BAE44_0021081</name>
</gene>
<evidence type="ECO:0000259" key="1">
    <source>
        <dbReference type="Pfam" id="PF12143"/>
    </source>
</evidence>
<keyword evidence="3" id="KW-1185">Reference proteome</keyword>
<accession>A0A1E5UYD6</accession>
<evidence type="ECO:0000313" key="3">
    <source>
        <dbReference type="Proteomes" id="UP000095767"/>
    </source>
</evidence>
<name>A0A1E5UYD6_9POAL</name>
<dbReference type="PANTHER" id="PTHR36608:SF1">
    <property type="entry name" value="POLYPHENOL OXIDASE C, CHLOROPLASTIC-LIKE"/>
    <property type="match status" value="1"/>
</dbReference>
<protein>
    <recommendedName>
        <fullName evidence="1">Polyphenol oxidase C-terminal domain-containing protein</fullName>
    </recommendedName>
</protein>
<dbReference type="Pfam" id="PF12143">
    <property type="entry name" value="PPO1_KFDV"/>
    <property type="match status" value="1"/>
</dbReference>